<gene>
    <name evidence="1" type="ORF">CCMP2556_LOCUS16046</name>
</gene>
<name>A0ABP0KFJ7_9DINO</name>
<accession>A0ABP0KFJ7</accession>
<evidence type="ECO:0000313" key="2">
    <source>
        <dbReference type="Proteomes" id="UP001642484"/>
    </source>
</evidence>
<organism evidence="1 2">
    <name type="scientific">Durusdinium trenchii</name>
    <dbReference type="NCBI Taxonomy" id="1381693"/>
    <lineage>
        <taxon>Eukaryota</taxon>
        <taxon>Sar</taxon>
        <taxon>Alveolata</taxon>
        <taxon>Dinophyceae</taxon>
        <taxon>Suessiales</taxon>
        <taxon>Symbiodiniaceae</taxon>
        <taxon>Durusdinium</taxon>
    </lineage>
</organism>
<comment type="caution">
    <text evidence="1">The sequence shown here is derived from an EMBL/GenBank/DDBJ whole genome shotgun (WGS) entry which is preliminary data.</text>
</comment>
<sequence length="440" mass="48851">MTESDSPTLSMLEKAIMRCARRRPSMELKEDPQEVSQLPVFLGNRQVLSRQPPVPREKTEKTKWACMVDTDSPSSGSGEPCPEPSPAHTAASERSLDEQFERNAEKMESYKAPRRPCFKKPTREARLRQLKQEVREFCALSFDEVDPFQQQGLTCRMLAFLKSLSRVLTWQEGEVRGEMPAYEMLAVPKVDMQMFNVVSSKADELIEKHRFRQAYELLCRMRPCFEPDEGAAGTVTQAESSPKKKVAEVVPSRPAVSAPQCQEIAPCPQSEAKAAVPEATSPAIHRGVPPSARLPSTSAGETKAKAAGRHEKSAAGQGGGKYLCRVKVGIEEDVTFQVCRRIIGPGGENMKRIIESTGNGSVKIRLRGRGSKYLEGPEHKESNDDLMLCVSATNRRSFEKAASLVEGLITSVQQDYVAFCQARRLPVPSLSVRREAQRSR</sequence>
<proteinExistence type="predicted"/>
<keyword evidence="2" id="KW-1185">Reference proteome</keyword>
<dbReference type="InterPro" id="IPR047889">
    <property type="entry name" value="KHDC4_KH-I_second"/>
</dbReference>
<dbReference type="SUPFAM" id="SSF54791">
    <property type="entry name" value="Eukaryotic type KH-domain (KH-domain type I)"/>
    <property type="match status" value="1"/>
</dbReference>
<protein>
    <submittedName>
        <fullName evidence="1">Uncharacterized protein</fullName>
    </submittedName>
</protein>
<dbReference type="PANTHER" id="PTHR15744:SF0">
    <property type="entry name" value="KH HOMOLOGY DOMAIN-CONTAINING PROTEIN 4"/>
    <property type="match status" value="1"/>
</dbReference>
<reference evidence="1 2" key="1">
    <citation type="submission" date="2024-02" db="EMBL/GenBank/DDBJ databases">
        <authorList>
            <person name="Chen Y."/>
            <person name="Shah S."/>
            <person name="Dougan E. K."/>
            <person name="Thang M."/>
            <person name="Chan C."/>
        </authorList>
    </citation>
    <scope>NUCLEOTIDE SEQUENCE [LARGE SCALE GENOMIC DNA]</scope>
</reference>
<dbReference type="Pfam" id="PF22675">
    <property type="entry name" value="KH-I_KHDC4-BBP"/>
    <property type="match status" value="1"/>
</dbReference>
<dbReference type="InterPro" id="IPR055256">
    <property type="entry name" value="KH_1_KHDC4/BBP-like"/>
</dbReference>
<dbReference type="Gene3D" id="3.30.1370.10">
    <property type="entry name" value="K Homology domain, type 1"/>
    <property type="match status" value="1"/>
</dbReference>
<dbReference type="PROSITE" id="PS50084">
    <property type="entry name" value="KH_TYPE_1"/>
    <property type="match status" value="1"/>
</dbReference>
<evidence type="ECO:0000313" key="1">
    <source>
        <dbReference type="EMBL" id="CAK9025604.1"/>
    </source>
</evidence>
<dbReference type="CDD" id="cd22386">
    <property type="entry name" value="KH-I_KHDC4_rpt2"/>
    <property type="match status" value="1"/>
</dbReference>
<dbReference type="EMBL" id="CAXAMN010008557">
    <property type="protein sequence ID" value="CAK9025604.1"/>
    <property type="molecule type" value="Genomic_DNA"/>
</dbReference>
<dbReference type="PANTHER" id="PTHR15744">
    <property type="entry name" value="BLOM7"/>
    <property type="match status" value="1"/>
</dbReference>
<dbReference type="InterPro" id="IPR036612">
    <property type="entry name" value="KH_dom_type_1_sf"/>
</dbReference>
<dbReference type="InterPro" id="IPR031121">
    <property type="entry name" value="RIK/BLOM7"/>
</dbReference>
<dbReference type="Proteomes" id="UP001642484">
    <property type="component" value="Unassembled WGS sequence"/>
</dbReference>